<dbReference type="Proteomes" id="UP000642748">
    <property type="component" value="Unassembled WGS sequence"/>
</dbReference>
<dbReference type="AlphaFoldDB" id="A0A8J3VQF9"/>
<dbReference type="EMBL" id="BONZ01000030">
    <property type="protein sequence ID" value="GIH15099.1"/>
    <property type="molecule type" value="Genomic_DNA"/>
</dbReference>
<dbReference type="RefSeq" id="WP_203918725.1">
    <property type="nucleotide sequence ID" value="NZ_BONZ01000030.1"/>
</dbReference>
<sequence>MDEIVVLLAPVLLGSGTRLFDCTVGHPIALEPAPPSTAGRVTNLRYRVPKNA</sequence>
<gene>
    <name evidence="1" type="ORF">Raf01_32710</name>
</gene>
<name>A0A8J3VQF9_9ACTN</name>
<proteinExistence type="predicted"/>
<dbReference type="Gene3D" id="3.40.430.10">
    <property type="entry name" value="Dihydrofolate Reductase, subunit A"/>
    <property type="match status" value="1"/>
</dbReference>
<comment type="caution">
    <text evidence="1">The sequence shown here is derived from an EMBL/GenBank/DDBJ whole genome shotgun (WGS) entry which is preliminary data.</text>
</comment>
<keyword evidence="2" id="KW-1185">Reference proteome</keyword>
<dbReference type="InterPro" id="IPR024072">
    <property type="entry name" value="DHFR-like_dom_sf"/>
</dbReference>
<evidence type="ECO:0000313" key="2">
    <source>
        <dbReference type="Proteomes" id="UP000642748"/>
    </source>
</evidence>
<evidence type="ECO:0008006" key="3">
    <source>
        <dbReference type="Google" id="ProtNLM"/>
    </source>
</evidence>
<organism evidence="1 2">
    <name type="scientific">Rugosimonospora africana</name>
    <dbReference type="NCBI Taxonomy" id="556532"/>
    <lineage>
        <taxon>Bacteria</taxon>
        <taxon>Bacillati</taxon>
        <taxon>Actinomycetota</taxon>
        <taxon>Actinomycetes</taxon>
        <taxon>Micromonosporales</taxon>
        <taxon>Micromonosporaceae</taxon>
        <taxon>Rugosimonospora</taxon>
    </lineage>
</organism>
<evidence type="ECO:0000313" key="1">
    <source>
        <dbReference type="EMBL" id="GIH15099.1"/>
    </source>
</evidence>
<protein>
    <recommendedName>
        <fullName evidence="3">Bacterial bifunctional deaminase-reductase C-terminal domain-containing protein</fullName>
    </recommendedName>
</protein>
<reference evidence="1" key="1">
    <citation type="submission" date="2021-01" db="EMBL/GenBank/DDBJ databases">
        <title>Whole genome shotgun sequence of Rugosimonospora africana NBRC 104875.</title>
        <authorList>
            <person name="Komaki H."/>
            <person name="Tamura T."/>
        </authorList>
    </citation>
    <scope>NUCLEOTIDE SEQUENCE</scope>
    <source>
        <strain evidence="1">NBRC 104875</strain>
    </source>
</reference>
<accession>A0A8J3VQF9</accession>